<dbReference type="GO" id="GO:0005789">
    <property type="term" value="C:endoplasmic reticulum membrane"/>
    <property type="evidence" value="ECO:0007669"/>
    <property type="project" value="TreeGrafter"/>
</dbReference>
<reference evidence="4" key="1">
    <citation type="submission" date="2017-02" db="UniProtKB">
        <authorList>
            <consortium name="WormBaseParasite"/>
        </authorList>
    </citation>
    <scope>IDENTIFICATION</scope>
</reference>
<evidence type="ECO:0000259" key="2">
    <source>
        <dbReference type="PROSITE" id="PS51352"/>
    </source>
</evidence>
<dbReference type="GO" id="GO:0005793">
    <property type="term" value="C:endoplasmic reticulum-Golgi intermediate compartment"/>
    <property type="evidence" value="ECO:0007669"/>
    <property type="project" value="TreeGrafter"/>
</dbReference>
<dbReference type="AlphaFoldDB" id="A0A0N5C3A0"/>
<dbReference type="GO" id="GO:0006457">
    <property type="term" value="P:protein folding"/>
    <property type="evidence" value="ECO:0007669"/>
    <property type="project" value="TreeGrafter"/>
</dbReference>
<evidence type="ECO:0000313" key="4">
    <source>
        <dbReference type="WBParaSite" id="SPAL_0001245400.1"/>
    </source>
</evidence>
<feature type="chain" id="PRO_5005895374" evidence="1">
    <location>
        <begin position="19"/>
        <end position="390"/>
    </location>
</feature>
<feature type="signal peptide" evidence="1">
    <location>
        <begin position="1"/>
        <end position="18"/>
    </location>
</feature>
<evidence type="ECO:0000256" key="1">
    <source>
        <dbReference type="SAM" id="SignalP"/>
    </source>
</evidence>
<dbReference type="Pfam" id="PF13848">
    <property type="entry name" value="Thioredoxin_6"/>
    <property type="match status" value="1"/>
</dbReference>
<dbReference type="SUPFAM" id="SSF52833">
    <property type="entry name" value="Thioredoxin-like"/>
    <property type="match status" value="3"/>
</dbReference>
<dbReference type="InterPro" id="IPR013766">
    <property type="entry name" value="Thioredoxin_domain"/>
</dbReference>
<dbReference type="STRING" id="174720.A0A0N5C3A0"/>
<dbReference type="CDD" id="cd02981">
    <property type="entry name" value="PDI_b_family"/>
    <property type="match status" value="1"/>
</dbReference>
<feature type="domain" description="Thioredoxin" evidence="2">
    <location>
        <begin position="1"/>
        <end position="128"/>
    </location>
</feature>
<proteinExistence type="predicted"/>
<dbReference type="PANTHER" id="PTHR46295:SF1">
    <property type="entry name" value="ENDOPLASMIC RETICULUM RESIDENT PROTEIN 44"/>
    <property type="match status" value="1"/>
</dbReference>
<accession>A0A0N5C3A0</accession>
<dbReference type="GO" id="GO:0003756">
    <property type="term" value="F:protein disulfide isomerase activity"/>
    <property type="evidence" value="ECO:0007669"/>
    <property type="project" value="TreeGrafter"/>
</dbReference>
<keyword evidence="1" id="KW-0732">Signal</keyword>
<evidence type="ECO:0000313" key="3">
    <source>
        <dbReference type="Proteomes" id="UP000046392"/>
    </source>
</evidence>
<dbReference type="WBParaSite" id="SPAL_0001245400.1">
    <property type="protein sequence ID" value="SPAL_0001245400.1"/>
    <property type="gene ID" value="SPAL_0001245400"/>
</dbReference>
<name>A0A0N5C3A0_STREA</name>
<dbReference type="PANTHER" id="PTHR46295">
    <property type="entry name" value="ENDOPLASMIC RETICULUM RESIDENT PROTEIN 44"/>
    <property type="match status" value="1"/>
</dbReference>
<organism evidence="3 4">
    <name type="scientific">Strongyloides papillosus</name>
    <name type="common">Intestinal threadworm</name>
    <dbReference type="NCBI Taxonomy" id="174720"/>
    <lineage>
        <taxon>Eukaryota</taxon>
        <taxon>Metazoa</taxon>
        <taxon>Ecdysozoa</taxon>
        <taxon>Nematoda</taxon>
        <taxon>Chromadorea</taxon>
        <taxon>Rhabditida</taxon>
        <taxon>Tylenchina</taxon>
        <taxon>Panagrolaimomorpha</taxon>
        <taxon>Strongyloidoidea</taxon>
        <taxon>Strongyloididae</taxon>
        <taxon>Strongyloides</taxon>
    </lineage>
</organism>
<protein>
    <submittedName>
        <fullName evidence="4">Thioredoxin domain-containing protein</fullName>
    </submittedName>
</protein>
<dbReference type="Proteomes" id="UP000046392">
    <property type="component" value="Unplaced"/>
</dbReference>
<dbReference type="InterPro" id="IPR036249">
    <property type="entry name" value="Thioredoxin-like_sf"/>
</dbReference>
<keyword evidence="3" id="KW-1185">Reference proteome</keyword>
<sequence length="390" mass="45008">MLIILYSLFLLFISTINGEVVPATKDNFDQLIKKHSVLIVNFYAEWCRYSQLLKPIFDDASEKIAEDVKKSVGFVSVNCEEQVDLAQKYNINKYPTLKIIKFGEVAKREYRGQRTAEAIAEFVTKVLKTAITHLRSEDDLEHKLDKTKNAVIAYATTPSKQFETAIKTASSFMDDCNVYIAFGDWVKNVTDKDPKFVFFEHKTGNKINYEGDHNDIESIKKWVTDVCVPLVREITFENAEELTEEGLPFLILFRKQGDVESEKHFIDAVKRELEDQKPYINALLADGKLFAHPLHHLGKSEHDLPLIVIDSFRHMYVFKEFSDIHKSEGKLRQFVLDLHSGKLHREFHYGPETEAPKAYEDPIPTSPPESVFNKLKPSEQRYTVLNKEEL</sequence>
<dbReference type="PROSITE" id="PS51352">
    <property type="entry name" value="THIOREDOXIN_2"/>
    <property type="match status" value="1"/>
</dbReference>
<dbReference type="Pfam" id="PF00085">
    <property type="entry name" value="Thioredoxin"/>
    <property type="match status" value="1"/>
</dbReference>
<dbReference type="InterPro" id="IPR052643">
    <property type="entry name" value="ERP44"/>
</dbReference>
<dbReference type="Gene3D" id="3.40.30.10">
    <property type="entry name" value="Glutaredoxin"/>
    <property type="match status" value="3"/>
</dbReference>